<dbReference type="Gene3D" id="2.40.70.10">
    <property type="entry name" value="Acid Proteases"/>
    <property type="match status" value="2"/>
</dbReference>
<evidence type="ECO:0000259" key="3">
    <source>
        <dbReference type="PROSITE" id="PS50175"/>
    </source>
</evidence>
<keyword evidence="5" id="KW-1185">Reference proteome</keyword>
<dbReference type="KEGG" id="lpy:FIV34_00240"/>
<dbReference type="InterPro" id="IPR021109">
    <property type="entry name" value="Peptidase_aspartic_dom_sf"/>
</dbReference>
<dbReference type="GO" id="GO:0004190">
    <property type="term" value="F:aspartic-type endopeptidase activity"/>
    <property type="evidence" value="ECO:0007669"/>
    <property type="project" value="InterPro"/>
</dbReference>
<dbReference type="CDD" id="cd05483">
    <property type="entry name" value="retropepsin_like_bacteria"/>
    <property type="match status" value="1"/>
</dbReference>
<sequence length="442" mass="46647">MKTHSFRHLMAVLACAGMSGAMAGQADPVAQTEAALDAWRMDDVRALLPTLPDNAEGNYVRGLVANRMNDIEASTRFLQLALPELERTHSPRAANALLTLSDDFQKTSSYADQAKALREALEHHAKDLGSDAVRGVTDVLALASALSDSPAQTITFSGPSRLPIRRNPLGTLDVDAVANGIEGSWMLDSGANYPVVSETFAKRLGLSVKGAIGGIGSSTGVTVQSKVAIVREIRLGTATLRNVAVLVVSDELLHIKLPTKEHQISAALGFPVFQALGQITFHGDKAISIGAASGPMEGGVQIYMDGLTPTVMASTAGETVPLVLDTGASATSLSSAYWMTVKDRAGAWPRSRQASGGMGGAQSFDTVTQPELKLVLGKDDVTLRNVRIETASRSGPGGPPMFGTLGQDAWAGAAGFTLDFRYMRFRVDHDGWTPGKIPVRTP</sequence>
<dbReference type="RefSeq" id="WP_139978497.1">
    <property type="nucleotide sequence ID" value="NZ_CP041046.1"/>
</dbReference>
<keyword evidence="1" id="KW-0378">Hydrolase</keyword>
<feature type="domain" description="Peptidase A2" evidence="3">
    <location>
        <begin position="320"/>
        <end position="360"/>
    </location>
</feature>
<evidence type="ECO:0000313" key="5">
    <source>
        <dbReference type="Proteomes" id="UP000316093"/>
    </source>
</evidence>
<accession>A0A4Y5YZU6</accession>
<name>A0A4Y5YZU6_9GAMM</name>
<dbReference type="OrthoDB" id="7538892at2"/>
<dbReference type="GO" id="GO:0006508">
    <property type="term" value="P:proteolysis"/>
    <property type="evidence" value="ECO:0007669"/>
    <property type="project" value="InterPro"/>
</dbReference>
<dbReference type="InterPro" id="IPR001995">
    <property type="entry name" value="Peptidase_A2_cat"/>
</dbReference>
<dbReference type="Proteomes" id="UP000316093">
    <property type="component" value="Chromosome"/>
</dbReference>
<proteinExistence type="predicted"/>
<keyword evidence="2" id="KW-0732">Signal</keyword>
<dbReference type="InterPro" id="IPR001969">
    <property type="entry name" value="Aspartic_peptidase_AS"/>
</dbReference>
<organism evidence="4 5">
    <name type="scientific">Luteibacter pinisoli</name>
    <dbReference type="NCBI Taxonomy" id="2589080"/>
    <lineage>
        <taxon>Bacteria</taxon>
        <taxon>Pseudomonadati</taxon>
        <taxon>Pseudomonadota</taxon>
        <taxon>Gammaproteobacteria</taxon>
        <taxon>Lysobacterales</taxon>
        <taxon>Rhodanobacteraceae</taxon>
        <taxon>Luteibacter</taxon>
    </lineage>
</organism>
<evidence type="ECO:0000256" key="1">
    <source>
        <dbReference type="ARBA" id="ARBA00022801"/>
    </source>
</evidence>
<evidence type="ECO:0000313" key="4">
    <source>
        <dbReference type="EMBL" id="QDE37733.1"/>
    </source>
</evidence>
<protein>
    <recommendedName>
        <fullName evidence="3">Peptidase A2 domain-containing protein</fullName>
    </recommendedName>
</protein>
<dbReference type="PROSITE" id="PS50175">
    <property type="entry name" value="ASP_PROT_RETROV"/>
    <property type="match status" value="1"/>
</dbReference>
<dbReference type="Pfam" id="PF13650">
    <property type="entry name" value="Asp_protease_2"/>
    <property type="match status" value="1"/>
</dbReference>
<dbReference type="SUPFAM" id="SSF50630">
    <property type="entry name" value="Acid proteases"/>
    <property type="match status" value="1"/>
</dbReference>
<feature type="signal peptide" evidence="2">
    <location>
        <begin position="1"/>
        <end position="23"/>
    </location>
</feature>
<evidence type="ECO:0000256" key="2">
    <source>
        <dbReference type="SAM" id="SignalP"/>
    </source>
</evidence>
<dbReference type="PROSITE" id="PS00141">
    <property type="entry name" value="ASP_PROTEASE"/>
    <property type="match status" value="1"/>
</dbReference>
<gene>
    <name evidence="4" type="ORF">FIV34_00240</name>
</gene>
<reference evidence="4 5" key="1">
    <citation type="submission" date="2019-06" db="EMBL/GenBank/DDBJ databases">
        <title>A complete genome sequence for Luteibacter pinisoli MAH-14.</title>
        <authorList>
            <person name="Baltrus D.A."/>
        </authorList>
    </citation>
    <scope>NUCLEOTIDE SEQUENCE [LARGE SCALE GENOMIC DNA]</scope>
    <source>
        <strain evidence="4 5">MAH-14</strain>
    </source>
</reference>
<feature type="chain" id="PRO_5021324880" description="Peptidase A2 domain-containing protein" evidence="2">
    <location>
        <begin position="24"/>
        <end position="442"/>
    </location>
</feature>
<dbReference type="InterPro" id="IPR034122">
    <property type="entry name" value="Retropepsin-like_bacterial"/>
</dbReference>
<dbReference type="EMBL" id="CP041046">
    <property type="protein sequence ID" value="QDE37733.1"/>
    <property type="molecule type" value="Genomic_DNA"/>
</dbReference>
<dbReference type="AlphaFoldDB" id="A0A4Y5YZU6"/>